<dbReference type="InterPro" id="IPR043128">
    <property type="entry name" value="Rev_trsase/Diguanyl_cyclase"/>
</dbReference>
<dbReference type="GO" id="GO:0015074">
    <property type="term" value="P:DNA integration"/>
    <property type="evidence" value="ECO:0007669"/>
    <property type="project" value="UniProtKB-KW"/>
</dbReference>
<evidence type="ECO:0000256" key="6">
    <source>
        <dbReference type="ARBA" id="ARBA00022908"/>
    </source>
</evidence>
<gene>
    <name evidence="13" type="primary">OSJNBa0011A24.4</name>
</gene>
<evidence type="ECO:0000256" key="2">
    <source>
        <dbReference type="ARBA" id="ARBA00022723"/>
    </source>
</evidence>
<dbReference type="InterPro" id="IPR012337">
    <property type="entry name" value="RNaseH-like_sf"/>
</dbReference>
<dbReference type="GO" id="GO:0046872">
    <property type="term" value="F:metal ion binding"/>
    <property type="evidence" value="ECO:0007669"/>
    <property type="project" value="UniProtKB-KW"/>
</dbReference>
<evidence type="ECO:0000313" key="14">
    <source>
        <dbReference type="Proteomes" id="UP000000763"/>
    </source>
</evidence>
<dbReference type="PROSITE" id="PS50994">
    <property type="entry name" value="INTEGRASE"/>
    <property type="match status" value="1"/>
</dbReference>
<keyword evidence="6" id="KW-0229">DNA integration</keyword>
<reference evidence="14" key="2">
    <citation type="journal article" date="2008" name="Nucleic Acids Res.">
        <title>The rice annotation project database (RAP-DB): 2008 update.</title>
        <authorList>
            <consortium name="The rice annotation project (RAP)"/>
        </authorList>
    </citation>
    <scope>GENOME REANNOTATION</scope>
    <source>
        <strain evidence="14">cv. Nipponbare</strain>
    </source>
</reference>
<evidence type="ECO:0000256" key="3">
    <source>
        <dbReference type="ARBA" id="ARBA00022750"/>
    </source>
</evidence>
<keyword evidence="1" id="KW-0645">Protease</keyword>
<evidence type="ECO:0000256" key="10">
    <source>
        <dbReference type="ARBA" id="ARBA00023172"/>
    </source>
</evidence>
<protein>
    <submittedName>
        <fullName evidence="13">Retroelement</fullName>
    </submittedName>
</protein>
<dbReference type="SUPFAM" id="SSF53098">
    <property type="entry name" value="Ribonuclease H-like"/>
    <property type="match status" value="1"/>
</dbReference>
<dbReference type="GO" id="GO:0004190">
    <property type="term" value="F:aspartic-type endopeptidase activity"/>
    <property type="evidence" value="ECO:0007669"/>
    <property type="project" value="UniProtKB-KW"/>
</dbReference>
<dbReference type="Gene3D" id="1.10.340.70">
    <property type="match status" value="1"/>
</dbReference>
<feature type="domain" description="Integrase catalytic" evidence="12">
    <location>
        <begin position="310"/>
        <end position="399"/>
    </location>
</feature>
<keyword evidence="2" id="KW-0479">Metal-binding</keyword>
<keyword evidence="8" id="KW-0808">Transferase</keyword>
<proteinExistence type="predicted"/>
<dbReference type="Pfam" id="PF17921">
    <property type="entry name" value="Integrase_H2C2"/>
    <property type="match status" value="1"/>
</dbReference>
<dbReference type="Proteomes" id="UP000000763">
    <property type="component" value="Chromosome 10"/>
</dbReference>
<sequence length="575" mass="65493">MPGLSRSIVEHWLPIKPGIRPHQQLPRRGKADMLEPVKAEIKRLYDGSLGSKGRFIKGYGMMAKPLTDLLKKDVPYHWGQQEQEAMDRLKQAMVATPVLALPDFTKEFVVETDAMDRWRSYLQHSVFTIVTDHRNLTHLTEQKLVTSMQQKAFLKLMGLQYKIKYKKGLENTAADALSRQVEEDQHSMSISVPRWMEIIQEGYEKDEATKQLLTQLSVHSDKQGDFQLMQGIIRHNGKIWLGQHEEAKQAVLLALHSSGVGGHSGITATYNRVKTLFSWSRLKNYVQTYVQGCEVCQKAKSEHCKLSGLLQTLPVPLQAWSTVSLDFIEGLPKSGKFDTILAVVDKFTKFAKFIALSHPFTALTVAQAFIQNVYEMFGMPRVIISDRDRMFTSALWQELFRLADAQYWYNTSNHSTLGKSPYEVLFTRKPSDFGVTEIGQSTVPDIQVWLQEMAQMNEPYVHMTVAKRSCQKLSFRYFGPYRVLERVGAVAYRLELPPGSLIHLVVHVSLLKKMVKPGTQVSPDLPVHCVDQEQNVQPEAVLRRQLIKRGGAAVPYGLIRWSGLPEELATWENLR</sequence>
<dbReference type="InterPro" id="IPR043502">
    <property type="entry name" value="DNA/RNA_pol_sf"/>
</dbReference>
<dbReference type="InterPro" id="IPR041577">
    <property type="entry name" value="RT_RNaseH_2"/>
</dbReference>
<name>Q8S5M0_ORYSJ</name>
<dbReference type="Pfam" id="PF24626">
    <property type="entry name" value="SH3_Tf2-1"/>
    <property type="match status" value="1"/>
</dbReference>
<dbReference type="Gene3D" id="3.30.420.10">
    <property type="entry name" value="Ribonuclease H-like superfamily/Ribonuclease H"/>
    <property type="match status" value="1"/>
</dbReference>
<dbReference type="InterPro" id="IPR036397">
    <property type="entry name" value="RNaseH_sf"/>
</dbReference>
<evidence type="ECO:0000256" key="4">
    <source>
        <dbReference type="ARBA" id="ARBA00022801"/>
    </source>
</evidence>
<keyword evidence="8" id="KW-0239">DNA-directed DNA polymerase</keyword>
<dbReference type="GO" id="GO:0003677">
    <property type="term" value="F:DNA binding"/>
    <property type="evidence" value="ECO:0007669"/>
    <property type="project" value="UniProtKB-KW"/>
</dbReference>
<dbReference type="Pfam" id="PF17919">
    <property type="entry name" value="RT_RNaseH_2"/>
    <property type="match status" value="1"/>
</dbReference>
<accession>Q8S5M0</accession>
<evidence type="ECO:0000256" key="11">
    <source>
        <dbReference type="ARBA" id="ARBA00023268"/>
    </source>
</evidence>
<dbReference type="GO" id="GO:0006310">
    <property type="term" value="P:DNA recombination"/>
    <property type="evidence" value="ECO:0007669"/>
    <property type="project" value="UniProtKB-KW"/>
</dbReference>
<dbReference type="AlphaFoldDB" id="Q8S5M0"/>
<dbReference type="EMBL" id="AC113336">
    <property type="protein sequence ID" value="AAM01152.2"/>
    <property type="molecule type" value="Genomic_DNA"/>
</dbReference>
<dbReference type="InterPro" id="IPR050951">
    <property type="entry name" value="Retrovirus_Pol_polyprotein"/>
</dbReference>
<evidence type="ECO:0000256" key="9">
    <source>
        <dbReference type="ARBA" id="ARBA00023125"/>
    </source>
</evidence>
<dbReference type="GO" id="GO:0003964">
    <property type="term" value="F:RNA-directed DNA polymerase activity"/>
    <property type="evidence" value="ECO:0007669"/>
    <property type="project" value="UniProtKB-KW"/>
</dbReference>
<keyword evidence="7" id="KW-0695">RNA-directed DNA polymerase</keyword>
<keyword evidence="4" id="KW-0378">Hydrolase</keyword>
<dbReference type="GO" id="GO:0006508">
    <property type="term" value="P:proteolysis"/>
    <property type="evidence" value="ECO:0007669"/>
    <property type="project" value="UniProtKB-KW"/>
</dbReference>
<reference evidence="14" key="1">
    <citation type="journal article" date="2005" name="Nature">
        <title>The map-based sequence of the rice genome.</title>
        <authorList>
            <consortium name="International rice genome sequencing project (IRGSP)"/>
            <person name="Matsumoto T."/>
            <person name="Wu J."/>
            <person name="Kanamori H."/>
            <person name="Katayose Y."/>
            <person name="Fujisawa M."/>
            <person name="Namiki N."/>
            <person name="Mizuno H."/>
            <person name="Yamamoto K."/>
            <person name="Antonio B.A."/>
            <person name="Baba T."/>
            <person name="Sakata K."/>
            <person name="Nagamura Y."/>
            <person name="Aoki H."/>
            <person name="Arikawa K."/>
            <person name="Arita K."/>
            <person name="Bito T."/>
            <person name="Chiden Y."/>
            <person name="Fujitsuka N."/>
            <person name="Fukunaka R."/>
            <person name="Hamada M."/>
            <person name="Harada C."/>
            <person name="Hayashi A."/>
            <person name="Hijishita S."/>
            <person name="Honda M."/>
            <person name="Hosokawa S."/>
            <person name="Ichikawa Y."/>
            <person name="Idonuma A."/>
            <person name="Iijima M."/>
            <person name="Ikeda M."/>
            <person name="Ikeno M."/>
            <person name="Ito K."/>
            <person name="Ito S."/>
            <person name="Ito T."/>
            <person name="Ito Y."/>
            <person name="Ito Y."/>
            <person name="Iwabuchi A."/>
            <person name="Kamiya K."/>
            <person name="Karasawa W."/>
            <person name="Kurita K."/>
            <person name="Katagiri S."/>
            <person name="Kikuta A."/>
            <person name="Kobayashi H."/>
            <person name="Kobayashi N."/>
            <person name="Machita K."/>
            <person name="Maehara T."/>
            <person name="Masukawa M."/>
            <person name="Mizubayashi T."/>
            <person name="Mukai Y."/>
            <person name="Nagasaki H."/>
            <person name="Nagata Y."/>
            <person name="Naito S."/>
            <person name="Nakashima M."/>
            <person name="Nakama Y."/>
            <person name="Nakamichi Y."/>
            <person name="Nakamura M."/>
            <person name="Meguro A."/>
            <person name="Negishi M."/>
            <person name="Ohta I."/>
            <person name="Ohta T."/>
            <person name="Okamoto M."/>
            <person name="Ono N."/>
            <person name="Saji S."/>
            <person name="Sakaguchi M."/>
            <person name="Sakai K."/>
            <person name="Shibata M."/>
            <person name="Shimokawa T."/>
            <person name="Song J."/>
            <person name="Takazaki Y."/>
            <person name="Terasawa K."/>
            <person name="Tsugane M."/>
            <person name="Tsuji K."/>
            <person name="Ueda S."/>
            <person name="Waki K."/>
            <person name="Yamagata H."/>
            <person name="Yamamoto M."/>
            <person name="Yamamoto S."/>
            <person name="Yamane H."/>
            <person name="Yoshiki S."/>
            <person name="Yoshihara R."/>
            <person name="Yukawa K."/>
            <person name="Zhong H."/>
            <person name="Yano M."/>
            <person name="Yuan Q."/>
            <person name="Ouyang S."/>
            <person name="Liu J."/>
            <person name="Jones K.M."/>
            <person name="Gansberger K."/>
            <person name="Moffat K."/>
            <person name="Hill J."/>
            <person name="Bera J."/>
            <person name="Fadrosh D."/>
            <person name="Jin S."/>
            <person name="Johri S."/>
            <person name="Kim M."/>
            <person name="Overton L."/>
            <person name="Reardon M."/>
            <person name="Tsitrin T."/>
            <person name="Vuong H."/>
            <person name="Weaver B."/>
            <person name="Ciecko A."/>
            <person name="Tallon L."/>
            <person name="Jackson J."/>
            <person name="Pai G."/>
            <person name="Aken S.V."/>
            <person name="Utterback T."/>
            <person name="Reidmuller S."/>
            <person name="Feldblyum T."/>
            <person name="Hsiao J."/>
            <person name="Zismann V."/>
            <person name="Iobst S."/>
            <person name="de Vazeille A.R."/>
            <person name="Buell C.R."/>
            <person name="Ying K."/>
            <person name="Li Y."/>
            <person name="Lu T."/>
            <person name="Huang Y."/>
            <person name="Zhao Q."/>
            <person name="Feng Q."/>
            <person name="Zhang L."/>
            <person name="Zhu J."/>
            <person name="Weng Q."/>
            <person name="Mu J."/>
            <person name="Lu Y."/>
            <person name="Fan D."/>
            <person name="Liu Y."/>
            <person name="Guan J."/>
            <person name="Zhang Y."/>
            <person name="Yu S."/>
            <person name="Liu X."/>
            <person name="Zhang Y."/>
            <person name="Hong G."/>
            <person name="Han B."/>
            <person name="Choisne N."/>
            <person name="Demange N."/>
            <person name="Orjeda G."/>
            <person name="Samain S."/>
            <person name="Cattolico L."/>
            <person name="Pelletier E."/>
            <person name="Couloux A."/>
            <person name="Segurens B."/>
            <person name="Wincker P."/>
            <person name="D'Hont A."/>
            <person name="Scarpelli C."/>
            <person name="Weissenbach J."/>
            <person name="Salanoubat M."/>
            <person name="Quetier F."/>
            <person name="Yu Y."/>
            <person name="Kim H.R."/>
            <person name="Rambo T."/>
            <person name="Currie J."/>
            <person name="Collura K."/>
            <person name="Luo M."/>
            <person name="Yang T."/>
            <person name="Ammiraju J.S.S."/>
            <person name="Engler F."/>
            <person name="Soderlund C."/>
            <person name="Wing R.A."/>
            <person name="Palmer L.E."/>
            <person name="de la Bastide M."/>
            <person name="Spiegel L."/>
            <person name="Nascimento L."/>
            <person name="Zutavern T."/>
            <person name="O'Shaughnessy A."/>
            <person name="Dike S."/>
            <person name="Dedhia N."/>
            <person name="Preston R."/>
            <person name="Balija V."/>
            <person name="McCombie W.R."/>
            <person name="Chow T."/>
            <person name="Chen H."/>
            <person name="Chung M."/>
            <person name="Chen C."/>
            <person name="Shaw J."/>
            <person name="Wu H."/>
            <person name="Hsiao K."/>
            <person name="Chao Y."/>
            <person name="Chu M."/>
            <person name="Cheng C."/>
            <person name="Hour A."/>
            <person name="Lee P."/>
            <person name="Lin S."/>
            <person name="Lin Y."/>
            <person name="Liou J."/>
            <person name="Liu S."/>
            <person name="Hsing Y."/>
            <person name="Raghuvanshi S."/>
            <person name="Mohanty A."/>
            <person name="Bharti A.K."/>
            <person name="Gaur A."/>
            <person name="Gupta V."/>
            <person name="Kumar D."/>
            <person name="Ravi V."/>
            <person name="Vij S."/>
            <person name="Kapur A."/>
            <person name="Khurana P."/>
            <person name="Khurana P."/>
            <person name="Khurana J.P."/>
            <person name="Tyagi A.K."/>
            <person name="Gaikwad K."/>
            <person name="Singh A."/>
            <person name="Dalal V."/>
            <person name="Srivastava S."/>
            <person name="Dixit A."/>
            <person name="Pal A.K."/>
            <person name="Ghazi I.A."/>
            <person name="Yadav M."/>
            <person name="Pandit A."/>
            <person name="Bhargava A."/>
            <person name="Sureshbabu K."/>
            <person name="Batra K."/>
            <person name="Sharma T.R."/>
            <person name="Mohapatra T."/>
            <person name="Singh N.K."/>
            <person name="Messing J."/>
            <person name="Nelson A.B."/>
            <person name="Fuks G."/>
            <person name="Kavchok S."/>
            <person name="Keizer G."/>
            <person name="Linton E."/>
            <person name="Llaca V."/>
            <person name="Song R."/>
            <person name="Tanyolac B."/>
            <person name="Young S."/>
            <person name="Ho-Il K."/>
            <person name="Hahn J.H."/>
            <person name="Sangsakoo G."/>
            <person name="Vanavichit A."/>
            <person name="de Mattos Luiz.A.T."/>
            <person name="Zimmer P.D."/>
            <person name="Malone G."/>
            <person name="Dellagostin O."/>
            <person name="de Oliveira A.C."/>
            <person name="Bevan M."/>
            <person name="Bancroft I."/>
            <person name="Minx P."/>
            <person name="Cordum H."/>
            <person name="Wilson R."/>
            <person name="Cheng Z."/>
            <person name="Jin W."/>
            <person name="Jiang J."/>
            <person name="Leong S.A."/>
            <person name="Iwama H."/>
            <person name="Gojobori T."/>
            <person name="Itoh T."/>
            <person name="Niimura Y."/>
            <person name="Fujii Y."/>
            <person name="Habara T."/>
            <person name="Sakai H."/>
            <person name="Sato Y."/>
            <person name="Wilson G."/>
            <person name="Kumar K."/>
            <person name="McCouch S."/>
            <person name="Juretic N."/>
            <person name="Hoen D."/>
            <person name="Wright S."/>
            <person name="Bruskiewich R."/>
            <person name="Bureau T."/>
            <person name="Miyao A."/>
            <person name="Hirochika H."/>
            <person name="Nishikawa T."/>
            <person name="Kadowaki K."/>
            <person name="Sugiura M."/>
            <person name="Burr B."/>
            <person name="Sasaki T."/>
        </authorList>
    </citation>
    <scope>NUCLEOTIDE SEQUENCE [LARGE SCALE GENOMIC DNA]</scope>
    <source>
        <strain evidence="14">cv. Nipponbare</strain>
    </source>
</reference>
<organism evidence="13 14">
    <name type="scientific">Oryza sativa subsp. japonica</name>
    <name type="common">Rice</name>
    <dbReference type="NCBI Taxonomy" id="39947"/>
    <lineage>
        <taxon>Eukaryota</taxon>
        <taxon>Viridiplantae</taxon>
        <taxon>Streptophyta</taxon>
        <taxon>Embryophyta</taxon>
        <taxon>Tracheophyta</taxon>
        <taxon>Spermatophyta</taxon>
        <taxon>Magnoliopsida</taxon>
        <taxon>Liliopsida</taxon>
        <taxon>Poales</taxon>
        <taxon>Poaceae</taxon>
        <taxon>BOP clade</taxon>
        <taxon>Oryzoideae</taxon>
        <taxon>Oryzeae</taxon>
        <taxon>Oryzinae</taxon>
        <taxon>Oryza</taxon>
        <taxon>Oryza sativa</taxon>
    </lineage>
</organism>
<keyword evidence="5" id="KW-0460">Magnesium</keyword>
<keyword evidence="11" id="KW-0511">Multifunctional enzyme</keyword>
<evidence type="ECO:0000256" key="7">
    <source>
        <dbReference type="ARBA" id="ARBA00022918"/>
    </source>
</evidence>
<dbReference type="InterPro" id="IPR056924">
    <property type="entry name" value="SH3_Tf2-1"/>
</dbReference>
<evidence type="ECO:0000256" key="5">
    <source>
        <dbReference type="ARBA" id="ARBA00022842"/>
    </source>
</evidence>
<dbReference type="SUPFAM" id="SSF56672">
    <property type="entry name" value="DNA/RNA polymerases"/>
    <property type="match status" value="1"/>
</dbReference>
<evidence type="ECO:0000313" key="13">
    <source>
        <dbReference type="EMBL" id="AAM01152.2"/>
    </source>
</evidence>
<dbReference type="GO" id="GO:0003887">
    <property type="term" value="F:DNA-directed DNA polymerase activity"/>
    <property type="evidence" value="ECO:0007669"/>
    <property type="project" value="UniProtKB-KW"/>
</dbReference>
<keyword evidence="10" id="KW-0233">DNA recombination</keyword>
<dbReference type="PANTHER" id="PTHR37984">
    <property type="entry name" value="PROTEIN CBG26694"/>
    <property type="match status" value="1"/>
</dbReference>
<evidence type="ECO:0000259" key="12">
    <source>
        <dbReference type="PROSITE" id="PS50994"/>
    </source>
</evidence>
<dbReference type="Gene3D" id="3.30.70.270">
    <property type="match status" value="1"/>
</dbReference>
<evidence type="ECO:0000256" key="1">
    <source>
        <dbReference type="ARBA" id="ARBA00022670"/>
    </source>
</evidence>
<keyword evidence="9" id="KW-0238">DNA-binding</keyword>
<dbReference type="PANTHER" id="PTHR37984:SF5">
    <property type="entry name" value="PROTEIN NYNRIN-LIKE"/>
    <property type="match status" value="1"/>
</dbReference>
<dbReference type="InterPro" id="IPR001584">
    <property type="entry name" value="Integrase_cat-core"/>
</dbReference>
<dbReference type="InterPro" id="IPR041588">
    <property type="entry name" value="Integrase_H2C2"/>
</dbReference>
<keyword evidence="3" id="KW-0064">Aspartyl protease</keyword>
<evidence type="ECO:0000256" key="8">
    <source>
        <dbReference type="ARBA" id="ARBA00022932"/>
    </source>
</evidence>
<keyword evidence="8" id="KW-0548">Nucleotidyltransferase</keyword>